<dbReference type="NCBIfam" id="TIGR00135">
    <property type="entry name" value="gatC"/>
    <property type="match status" value="1"/>
</dbReference>
<reference evidence="3" key="1">
    <citation type="submission" date="2017-09" db="EMBL/GenBank/DDBJ databases">
        <title>Depth-based differentiation of microbial function through sediment-hosted aquifers and enrichment of novel symbionts in the deep terrestrial subsurface.</title>
        <authorList>
            <person name="Probst A.J."/>
            <person name="Ladd B."/>
            <person name="Jarett J.K."/>
            <person name="Geller-Mcgrath D.E."/>
            <person name="Sieber C.M.K."/>
            <person name="Emerson J.B."/>
            <person name="Anantharaman K."/>
            <person name="Thomas B.C."/>
            <person name="Malmstrom R."/>
            <person name="Stieglmeier M."/>
            <person name="Klingl A."/>
            <person name="Woyke T."/>
            <person name="Ryan C.M."/>
            <person name="Banfield J.F."/>
        </authorList>
    </citation>
    <scope>NUCLEOTIDE SEQUENCE [LARGE SCALE GENOMIC DNA]</scope>
</reference>
<organism evidence="2 3">
    <name type="scientific">Candidatus Falkowbacteria bacterium CG10_big_fil_rev_8_21_14_0_10_37_14</name>
    <dbReference type="NCBI Taxonomy" id="1974561"/>
    <lineage>
        <taxon>Bacteria</taxon>
        <taxon>Candidatus Falkowiibacteriota</taxon>
    </lineage>
</organism>
<comment type="catalytic activity">
    <reaction evidence="1">
        <text>L-glutamyl-tRNA(Gln) + L-glutamine + ATP + H2O = L-glutaminyl-tRNA(Gln) + L-glutamate + ADP + phosphate + H(+)</text>
        <dbReference type="Rhea" id="RHEA:17521"/>
        <dbReference type="Rhea" id="RHEA-COMP:9681"/>
        <dbReference type="Rhea" id="RHEA-COMP:9684"/>
        <dbReference type="ChEBI" id="CHEBI:15377"/>
        <dbReference type="ChEBI" id="CHEBI:15378"/>
        <dbReference type="ChEBI" id="CHEBI:29985"/>
        <dbReference type="ChEBI" id="CHEBI:30616"/>
        <dbReference type="ChEBI" id="CHEBI:43474"/>
        <dbReference type="ChEBI" id="CHEBI:58359"/>
        <dbReference type="ChEBI" id="CHEBI:78520"/>
        <dbReference type="ChEBI" id="CHEBI:78521"/>
        <dbReference type="ChEBI" id="CHEBI:456216"/>
    </reaction>
</comment>
<dbReference type="GO" id="GO:0006412">
    <property type="term" value="P:translation"/>
    <property type="evidence" value="ECO:0007669"/>
    <property type="project" value="UniProtKB-UniRule"/>
</dbReference>
<dbReference type="GO" id="GO:0005524">
    <property type="term" value="F:ATP binding"/>
    <property type="evidence" value="ECO:0007669"/>
    <property type="project" value="UniProtKB-KW"/>
</dbReference>
<dbReference type="EMBL" id="PFAM01000004">
    <property type="protein sequence ID" value="PIT96443.1"/>
    <property type="molecule type" value="Genomic_DNA"/>
</dbReference>
<gene>
    <name evidence="1" type="primary">gatC</name>
    <name evidence="2" type="ORF">COT94_00580</name>
</gene>
<dbReference type="SUPFAM" id="SSF141000">
    <property type="entry name" value="Glu-tRNAGln amidotransferase C subunit"/>
    <property type="match status" value="1"/>
</dbReference>
<comment type="catalytic activity">
    <reaction evidence="1">
        <text>L-aspartyl-tRNA(Asn) + L-glutamine + ATP + H2O = L-asparaginyl-tRNA(Asn) + L-glutamate + ADP + phosphate + 2 H(+)</text>
        <dbReference type="Rhea" id="RHEA:14513"/>
        <dbReference type="Rhea" id="RHEA-COMP:9674"/>
        <dbReference type="Rhea" id="RHEA-COMP:9677"/>
        <dbReference type="ChEBI" id="CHEBI:15377"/>
        <dbReference type="ChEBI" id="CHEBI:15378"/>
        <dbReference type="ChEBI" id="CHEBI:29985"/>
        <dbReference type="ChEBI" id="CHEBI:30616"/>
        <dbReference type="ChEBI" id="CHEBI:43474"/>
        <dbReference type="ChEBI" id="CHEBI:58359"/>
        <dbReference type="ChEBI" id="CHEBI:78515"/>
        <dbReference type="ChEBI" id="CHEBI:78516"/>
        <dbReference type="ChEBI" id="CHEBI:456216"/>
    </reaction>
</comment>
<comment type="caution">
    <text evidence="2">The sequence shown here is derived from an EMBL/GenBank/DDBJ whole genome shotgun (WGS) entry which is preliminary data.</text>
</comment>
<evidence type="ECO:0000313" key="2">
    <source>
        <dbReference type="EMBL" id="PIT96443.1"/>
    </source>
</evidence>
<dbReference type="GO" id="GO:0016740">
    <property type="term" value="F:transferase activity"/>
    <property type="evidence" value="ECO:0007669"/>
    <property type="project" value="UniProtKB-KW"/>
</dbReference>
<keyword evidence="1" id="KW-0436">Ligase</keyword>
<dbReference type="EC" id="6.3.5.-" evidence="1"/>
<dbReference type="PANTHER" id="PTHR15004:SF0">
    <property type="entry name" value="GLUTAMYL-TRNA(GLN) AMIDOTRANSFERASE SUBUNIT C, MITOCHONDRIAL"/>
    <property type="match status" value="1"/>
</dbReference>
<dbReference type="GO" id="GO:0006450">
    <property type="term" value="P:regulation of translational fidelity"/>
    <property type="evidence" value="ECO:0007669"/>
    <property type="project" value="InterPro"/>
</dbReference>
<dbReference type="PANTHER" id="PTHR15004">
    <property type="entry name" value="GLUTAMYL-TRNA(GLN) AMIDOTRANSFERASE SUBUNIT C, MITOCHONDRIAL"/>
    <property type="match status" value="1"/>
</dbReference>
<dbReference type="GO" id="GO:0070681">
    <property type="term" value="P:glutaminyl-tRNAGln biosynthesis via transamidation"/>
    <property type="evidence" value="ECO:0007669"/>
    <property type="project" value="TreeGrafter"/>
</dbReference>
<dbReference type="InterPro" id="IPR036113">
    <property type="entry name" value="Asp/Glu-ADT_sf_sub_c"/>
</dbReference>
<evidence type="ECO:0000313" key="3">
    <source>
        <dbReference type="Proteomes" id="UP000228533"/>
    </source>
</evidence>
<dbReference type="GO" id="GO:0050566">
    <property type="term" value="F:asparaginyl-tRNA synthase (glutamine-hydrolyzing) activity"/>
    <property type="evidence" value="ECO:0007669"/>
    <property type="project" value="RHEA"/>
</dbReference>
<keyword evidence="1" id="KW-0547">Nucleotide-binding</keyword>
<comment type="function">
    <text evidence="1">Allows the formation of correctly charged Asn-tRNA(Asn) or Gln-tRNA(Gln) through the transamidation of misacylated Asp-tRNA(Asn) or Glu-tRNA(Gln) in organisms which lack either or both of asparaginyl-tRNA or glutaminyl-tRNA synthetases. The reaction takes place in the presence of glutamine and ATP through an activated phospho-Asp-tRNA(Asn) or phospho-Glu-tRNA(Gln).</text>
</comment>
<accession>A0A2M6WUH1</accession>
<dbReference type="Gene3D" id="1.10.20.60">
    <property type="entry name" value="Glu-tRNAGln amidotransferase C subunit, N-terminal domain"/>
    <property type="match status" value="1"/>
</dbReference>
<protein>
    <recommendedName>
        <fullName evidence="1">Aspartyl/glutamyl-tRNA(Asn/Gln) amidotransferase subunit C</fullName>
        <shortName evidence="1">Asp/Glu-ADT subunit C</shortName>
        <ecNumber evidence="1">6.3.5.-</ecNumber>
    </recommendedName>
</protein>
<dbReference type="AlphaFoldDB" id="A0A2M6WUH1"/>
<dbReference type="Pfam" id="PF02686">
    <property type="entry name" value="GatC"/>
    <property type="match status" value="1"/>
</dbReference>
<proteinExistence type="inferred from homology"/>
<dbReference type="HAMAP" id="MF_00122">
    <property type="entry name" value="GatC"/>
    <property type="match status" value="1"/>
</dbReference>
<dbReference type="InterPro" id="IPR003837">
    <property type="entry name" value="GatC"/>
</dbReference>
<name>A0A2M6WUH1_9BACT</name>
<keyword evidence="2" id="KW-0808">Transferase</keyword>
<keyword evidence="1" id="KW-0648">Protein biosynthesis</keyword>
<sequence length="95" mass="10476">MLNSKKVSQVAELAKLKITDEEATKYAKELGKVLDYIDELNKVDVTGVEPTAQVTGQVNRWRADVAVPWDDDERQTALSSADVDDNGLVRAGKIM</sequence>
<keyword evidence="1" id="KW-0067">ATP-binding</keyword>
<dbReference type="GO" id="GO:0050567">
    <property type="term" value="F:glutaminyl-tRNA synthase (glutamine-hydrolyzing) activity"/>
    <property type="evidence" value="ECO:0007669"/>
    <property type="project" value="UniProtKB-UniRule"/>
</dbReference>
<dbReference type="Proteomes" id="UP000228533">
    <property type="component" value="Unassembled WGS sequence"/>
</dbReference>
<evidence type="ECO:0000256" key="1">
    <source>
        <dbReference type="HAMAP-Rule" id="MF_00122"/>
    </source>
</evidence>
<comment type="similarity">
    <text evidence="1">Belongs to the GatC family.</text>
</comment>
<comment type="subunit">
    <text evidence="1">Heterotrimer of A, B and C subunits.</text>
</comment>